<accession>A0ABN0X0V7</accession>
<keyword evidence="2" id="KW-0813">Transport</keyword>
<evidence type="ECO:0000256" key="2">
    <source>
        <dbReference type="ARBA" id="ARBA00022448"/>
    </source>
</evidence>
<name>A0ABN0X0V7_9LACT</name>
<dbReference type="Proteomes" id="UP001501166">
    <property type="component" value="Unassembled WGS sequence"/>
</dbReference>
<keyword evidence="3" id="KW-0406">Ion transport</keyword>
<feature type="coiled-coil region" evidence="4">
    <location>
        <begin position="20"/>
        <end position="54"/>
    </location>
</feature>
<evidence type="ECO:0000256" key="3">
    <source>
        <dbReference type="ARBA" id="ARBA00023065"/>
    </source>
</evidence>
<sequence>MADLKLLTERVVEKEKAAIRERVEQAKVKAEDDLQAYEAEEVTTRQQLKEEIEEEYRREYEIKKNTLLIQKRNELLAAKQELLNKVFLDAIEELDNIDALTFQGFTKSVLNRFDAGSVLTLSLGEKSADLIDRNWLSQNVPSHLTVDLSENTVSKKSGLIIEKEGIDYNFLFDSLVEDIKPEILPEISNHLF</sequence>
<evidence type="ECO:0000313" key="6">
    <source>
        <dbReference type="Proteomes" id="UP001501166"/>
    </source>
</evidence>
<dbReference type="EMBL" id="BAAACW010000016">
    <property type="protein sequence ID" value="GAA0352248.1"/>
    <property type="molecule type" value="Genomic_DNA"/>
</dbReference>
<evidence type="ECO:0000256" key="1">
    <source>
        <dbReference type="ARBA" id="ARBA00005901"/>
    </source>
</evidence>
<keyword evidence="4" id="KW-0175">Coiled coil</keyword>
<evidence type="ECO:0000256" key="4">
    <source>
        <dbReference type="SAM" id="Coils"/>
    </source>
</evidence>
<proteinExistence type="inferred from homology"/>
<comment type="similarity">
    <text evidence="1">Belongs to the V-ATPase E subunit family.</text>
</comment>
<organism evidence="5 6">
    <name type="scientific">Alkalibacterium iburiense</name>
    <dbReference type="NCBI Taxonomy" id="290589"/>
    <lineage>
        <taxon>Bacteria</taxon>
        <taxon>Bacillati</taxon>
        <taxon>Bacillota</taxon>
        <taxon>Bacilli</taxon>
        <taxon>Lactobacillales</taxon>
        <taxon>Carnobacteriaceae</taxon>
        <taxon>Alkalibacterium</taxon>
    </lineage>
</organism>
<gene>
    <name evidence="5" type="ORF">GCM10008932_01540</name>
</gene>
<reference evidence="5 6" key="1">
    <citation type="journal article" date="2019" name="Int. J. Syst. Evol. Microbiol.">
        <title>The Global Catalogue of Microorganisms (GCM) 10K type strain sequencing project: providing services to taxonomists for standard genome sequencing and annotation.</title>
        <authorList>
            <consortium name="The Broad Institute Genomics Platform"/>
            <consortium name="The Broad Institute Genome Sequencing Center for Infectious Disease"/>
            <person name="Wu L."/>
            <person name="Ma J."/>
        </authorList>
    </citation>
    <scope>NUCLEOTIDE SEQUENCE [LARGE SCALE GENOMIC DNA]</scope>
    <source>
        <strain evidence="5 6">JCM 12662</strain>
    </source>
</reference>
<dbReference type="RefSeq" id="WP_343752997.1">
    <property type="nucleotide sequence ID" value="NZ_BAAACW010000016.1"/>
</dbReference>
<protein>
    <submittedName>
        <fullName evidence="5">V-type ATPase subunit E</fullName>
    </submittedName>
</protein>
<dbReference type="InterPro" id="IPR038495">
    <property type="entry name" value="ATPase_E_C"/>
</dbReference>
<dbReference type="InterPro" id="IPR002842">
    <property type="entry name" value="ATPase_V1_Esu"/>
</dbReference>
<evidence type="ECO:0000313" key="5">
    <source>
        <dbReference type="EMBL" id="GAA0352248.1"/>
    </source>
</evidence>
<dbReference type="SUPFAM" id="SSF160527">
    <property type="entry name" value="V-type ATPase subunit E-like"/>
    <property type="match status" value="1"/>
</dbReference>
<dbReference type="Gene3D" id="3.30.2320.30">
    <property type="entry name" value="ATP synthase, E subunit, C-terminal"/>
    <property type="match status" value="1"/>
</dbReference>
<dbReference type="Pfam" id="PF01991">
    <property type="entry name" value="vATP-synt_E"/>
    <property type="match status" value="1"/>
</dbReference>
<keyword evidence="6" id="KW-1185">Reference proteome</keyword>
<comment type="caution">
    <text evidence="5">The sequence shown here is derived from an EMBL/GenBank/DDBJ whole genome shotgun (WGS) entry which is preliminary data.</text>
</comment>